<comment type="caution">
    <text evidence="3">The sequence shown here is derived from an EMBL/GenBank/DDBJ whole genome shotgun (WGS) entry which is preliminary data.</text>
</comment>
<dbReference type="PROSITE" id="PS51253">
    <property type="entry name" value="HTH_CENPB"/>
    <property type="match status" value="1"/>
</dbReference>
<dbReference type="Pfam" id="PF03221">
    <property type="entry name" value="HTH_Tnp_Tc5"/>
    <property type="match status" value="1"/>
</dbReference>
<dbReference type="GO" id="GO:0005634">
    <property type="term" value="C:nucleus"/>
    <property type="evidence" value="ECO:0007669"/>
    <property type="project" value="TreeGrafter"/>
</dbReference>
<dbReference type="OrthoDB" id="9909311at2759"/>
<name>A0A812AUD7_ACAPH</name>
<dbReference type="PANTHER" id="PTHR19303:SF73">
    <property type="entry name" value="PROTEIN PDC2"/>
    <property type="match status" value="1"/>
</dbReference>
<accession>A0A812AUD7</accession>
<dbReference type="AlphaFoldDB" id="A0A812AUD7"/>
<dbReference type="InterPro" id="IPR050863">
    <property type="entry name" value="CenT-Element_Derived"/>
</dbReference>
<dbReference type="SUPFAM" id="SSF46689">
    <property type="entry name" value="Homeodomain-like"/>
    <property type="match status" value="1"/>
</dbReference>
<evidence type="ECO:0000313" key="4">
    <source>
        <dbReference type="Proteomes" id="UP000597762"/>
    </source>
</evidence>
<feature type="domain" description="HTH CENPB-type" evidence="2">
    <location>
        <begin position="65"/>
        <end position="135"/>
    </location>
</feature>
<evidence type="ECO:0000256" key="1">
    <source>
        <dbReference type="ARBA" id="ARBA00023125"/>
    </source>
</evidence>
<evidence type="ECO:0000259" key="2">
    <source>
        <dbReference type="PROSITE" id="PS51253"/>
    </source>
</evidence>
<keyword evidence="1" id="KW-0238">DNA-binding</keyword>
<organism evidence="3 4">
    <name type="scientific">Acanthosepion pharaonis</name>
    <name type="common">Pharaoh cuttlefish</name>
    <name type="synonym">Sepia pharaonis</name>
    <dbReference type="NCBI Taxonomy" id="158019"/>
    <lineage>
        <taxon>Eukaryota</taxon>
        <taxon>Metazoa</taxon>
        <taxon>Spiralia</taxon>
        <taxon>Lophotrochozoa</taxon>
        <taxon>Mollusca</taxon>
        <taxon>Cephalopoda</taxon>
        <taxon>Coleoidea</taxon>
        <taxon>Decapodiformes</taxon>
        <taxon>Sepiida</taxon>
        <taxon>Sepiina</taxon>
        <taxon>Sepiidae</taxon>
        <taxon>Acanthosepion</taxon>
    </lineage>
</organism>
<dbReference type="EMBL" id="CAHIKZ030000187">
    <property type="protein sequence ID" value="CAE1158710.1"/>
    <property type="molecule type" value="Genomic_DNA"/>
</dbReference>
<dbReference type="InterPro" id="IPR006600">
    <property type="entry name" value="HTH_CenpB_DNA-bd_dom"/>
</dbReference>
<protein>
    <recommendedName>
        <fullName evidence="2">HTH CENPB-type domain-containing protein</fullName>
    </recommendedName>
</protein>
<dbReference type="GO" id="GO:0003677">
    <property type="term" value="F:DNA binding"/>
    <property type="evidence" value="ECO:0007669"/>
    <property type="project" value="UniProtKB-KW"/>
</dbReference>
<dbReference type="Gene3D" id="1.10.10.60">
    <property type="entry name" value="Homeodomain-like"/>
    <property type="match status" value="2"/>
</dbReference>
<dbReference type="Proteomes" id="UP000597762">
    <property type="component" value="Unassembled WGS sequence"/>
</dbReference>
<sequence length="212" mass="23962">MSASASQRKTLSISEQLELIDDVKVKKLKLAAAAKKYGIGYSTAAKILKKEDNLRSCMQMNGSTNCKRKRQSVHKDVNEVLTQWFTQACAHGATVTDRVIRQKASQLAVNLEVDFEPSNGWLMRWKQANNVSFKKFHGESMSADHSSANEWVTNVLPQLFRLDMIQKMFGTVMKREFSTKPCRLDLCDLPATNSQMGQKFPKTDSRCFSSQT</sequence>
<dbReference type="SMART" id="SM00674">
    <property type="entry name" value="CENPB"/>
    <property type="match status" value="1"/>
</dbReference>
<reference evidence="3" key="1">
    <citation type="submission" date="2021-01" db="EMBL/GenBank/DDBJ databases">
        <authorList>
            <person name="Li R."/>
            <person name="Bekaert M."/>
        </authorList>
    </citation>
    <scope>NUCLEOTIDE SEQUENCE</scope>
    <source>
        <strain evidence="3">Farmed</strain>
    </source>
</reference>
<gene>
    <name evidence="3" type="ORF">SPHA_5690</name>
</gene>
<proteinExistence type="predicted"/>
<evidence type="ECO:0000313" key="3">
    <source>
        <dbReference type="EMBL" id="CAE1158710.1"/>
    </source>
</evidence>
<dbReference type="InterPro" id="IPR009057">
    <property type="entry name" value="Homeodomain-like_sf"/>
</dbReference>
<keyword evidence="4" id="KW-1185">Reference proteome</keyword>
<dbReference type="PANTHER" id="PTHR19303">
    <property type="entry name" value="TRANSPOSON"/>
    <property type="match status" value="1"/>
</dbReference>